<dbReference type="Gene3D" id="6.10.140.2220">
    <property type="match status" value="1"/>
</dbReference>
<keyword evidence="1" id="KW-0489">Methyltransferase</keyword>
<evidence type="ECO:0000256" key="4">
    <source>
        <dbReference type="ARBA" id="ARBA00022723"/>
    </source>
</evidence>
<accession>A0A6I8W7H1</accession>
<evidence type="ECO:0000256" key="7">
    <source>
        <dbReference type="PROSITE-ProRule" id="PRU00134"/>
    </source>
</evidence>
<dbReference type="GO" id="GO:0005634">
    <property type="term" value="C:nucleus"/>
    <property type="evidence" value="ECO:0007669"/>
    <property type="project" value="TreeGrafter"/>
</dbReference>
<evidence type="ECO:0000256" key="5">
    <source>
        <dbReference type="ARBA" id="ARBA00022771"/>
    </source>
</evidence>
<dbReference type="PROSITE" id="PS50865">
    <property type="entry name" value="ZF_MYND_2"/>
    <property type="match status" value="1"/>
</dbReference>
<gene>
    <name evidence="10" type="primary">LOC4802095</name>
</gene>
<evidence type="ECO:0000313" key="10">
    <source>
        <dbReference type="RefSeq" id="XP_033239313.1"/>
    </source>
</evidence>
<keyword evidence="5 7" id="KW-0863">Zinc-finger</keyword>
<dbReference type="Pfam" id="PF01753">
    <property type="entry name" value="zf-MYND"/>
    <property type="match status" value="1"/>
</dbReference>
<proteinExistence type="predicted"/>
<dbReference type="InterPro" id="IPR002893">
    <property type="entry name" value="Znf_MYND"/>
</dbReference>
<dbReference type="AlphaFoldDB" id="A0A6I8W7H1"/>
<dbReference type="FunCoup" id="A0A6I8W7H1">
    <property type="interactions" value="387"/>
</dbReference>
<sequence length="893" mass="102062">MHKFNLYQVTETCFEDSEYVTMSKVICPRNLIESEIFIKLLKIETDEYFSKLSETSSNLLSSAVCCMKSNNTEISKKGFQRLNKIIFRAPCHSSAFLDAILERSLYSIRNQHYSFACKDLLYYESLDSRLKTTEGTVLSQSLLCFALFMTRDNKAAKQKLKNLKDMIDRLPSTDKTSEISSFWSLLQKYEKEINQETRNVQYTRKPMIKSFVPFNGFGGSKKIPFASSACEYKRTMNGPAGVFARVNIPKGKIILVDTPVYFQFSAPFLNCEKCGVHQELVFHTCSRCRYKTYCTQTCMELDWEIHQTECYGYKIGLIPMLETTQLFRCFLQAAKYLNQAILKHGRILNDPLFAWNSILEYVIEDNKGDSIISELLATQPDYKQLTSEKYHEVISTAFRLSVFIFNDTNIIGTYFSMLLIKKISVIHLMAAILMRLGAHILLKSQVAELHYPKTENISSQNDDNLVNDTVFPSISERTSANAFSYYGIDGPSDFTDCYNDVRKRSLSNVNLTEARNQFPPKDNPMSQFTNRLLNLSLSHDKIESAENLFNAGIRNSKETTEILDNLNSSKRCRLVTKIAKYFHQFIDDYCSHYQQKSALCSTLKTLKQSNTTGNIKVISMSRGQLIGVTSTNIVAGEELILGPYILSPLAKSLVLNQSYSHAFNISSEGASDAKTAFQWEISELFRTARTKGAQFYAENNELFQKHMSFISEIETQMFAVESSQLDIKVQKSLAILHGTYNAFSALHFTSGSGLRLRGGLKLANFLASNGFLEHASDVLMLIVDSIGGEDVYLDEAAIYRSIFAIIRKIIEQYIENIRDACVDVDRDYPNMLLAICFWIVERQKVKYDSLLEDEEAFALYLEYSAHYYKWKTIINSYILMPPRLRKYLLDSSV</sequence>
<dbReference type="GO" id="GO:0005737">
    <property type="term" value="C:cytoplasm"/>
    <property type="evidence" value="ECO:0007669"/>
    <property type="project" value="TreeGrafter"/>
</dbReference>
<dbReference type="Gene3D" id="2.170.270.10">
    <property type="entry name" value="SET domain"/>
    <property type="match status" value="1"/>
</dbReference>
<keyword evidence="6" id="KW-0862">Zinc</keyword>
<dbReference type="InterPro" id="IPR046341">
    <property type="entry name" value="SET_dom_sf"/>
</dbReference>
<keyword evidence="3" id="KW-0949">S-adenosyl-L-methionine</keyword>
<evidence type="ECO:0000256" key="2">
    <source>
        <dbReference type="ARBA" id="ARBA00022679"/>
    </source>
</evidence>
<name>A0A6I8W7H1_DROPS</name>
<dbReference type="InParanoid" id="A0A6I8W7H1"/>
<evidence type="ECO:0000256" key="1">
    <source>
        <dbReference type="ARBA" id="ARBA00022603"/>
    </source>
</evidence>
<protein>
    <submittedName>
        <fullName evidence="10">Uncharacterized protein isoform X1</fullName>
    </submittedName>
</protein>
<dbReference type="InterPro" id="IPR052097">
    <property type="entry name" value="SET-MYND_domain_protein"/>
</dbReference>
<keyword evidence="2" id="KW-0808">Transferase</keyword>
<dbReference type="Proteomes" id="UP000001819">
    <property type="component" value="Chromosome 2"/>
</dbReference>
<dbReference type="KEGG" id="dpo:4802095"/>
<evidence type="ECO:0000256" key="3">
    <source>
        <dbReference type="ARBA" id="ARBA00022691"/>
    </source>
</evidence>
<evidence type="ECO:0000256" key="6">
    <source>
        <dbReference type="ARBA" id="ARBA00022833"/>
    </source>
</evidence>
<keyword evidence="4" id="KW-0479">Metal-binding</keyword>
<reference evidence="10" key="2">
    <citation type="submission" date="2025-08" db="UniProtKB">
        <authorList>
            <consortium name="RefSeq"/>
        </authorList>
    </citation>
    <scope>IDENTIFICATION</scope>
    <source>
        <strain evidence="10">MV-25-SWS-2005</strain>
        <tissue evidence="10">Whole body</tissue>
    </source>
</reference>
<dbReference type="PROSITE" id="PS01360">
    <property type="entry name" value="ZF_MYND_1"/>
    <property type="match status" value="1"/>
</dbReference>
<dbReference type="PANTHER" id="PTHR46165">
    <property type="entry name" value="SET AND MYND DOMAIN-CONTAINING PROTEIN 4"/>
    <property type="match status" value="1"/>
</dbReference>
<dbReference type="GO" id="GO:0032259">
    <property type="term" value="P:methylation"/>
    <property type="evidence" value="ECO:0007669"/>
    <property type="project" value="UniProtKB-KW"/>
</dbReference>
<dbReference type="GO" id="GO:0008270">
    <property type="term" value="F:zinc ion binding"/>
    <property type="evidence" value="ECO:0007669"/>
    <property type="project" value="UniProtKB-KW"/>
</dbReference>
<dbReference type="GO" id="GO:0042826">
    <property type="term" value="F:histone deacetylase binding"/>
    <property type="evidence" value="ECO:0007669"/>
    <property type="project" value="TreeGrafter"/>
</dbReference>
<organism evidence="9 10">
    <name type="scientific">Drosophila pseudoobscura pseudoobscura</name>
    <name type="common">Fruit fly</name>
    <dbReference type="NCBI Taxonomy" id="46245"/>
    <lineage>
        <taxon>Eukaryota</taxon>
        <taxon>Metazoa</taxon>
        <taxon>Ecdysozoa</taxon>
        <taxon>Arthropoda</taxon>
        <taxon>Hexapoda</taxon>
        <taxon>Insecta</taxon>
        <taxon>Pterygota</taxon>
        <taxon>Neoptera</taxon>
        <taxon>Endopterygota</taxon>
        <taxon>Diptera</taxon>
        <taxon>Brachycera</taxon>
        <taxon>Muscomorpha</taxon>
        <taxon>Ephydroidea</taxon>
        <taxon>Drosophilidae</taxon>
        <taxon>Drosophila</taxon>
        <taxon>Sophophora</taxon>
    </lineage>
</organism>
<dbReference type="RefSeq" id="XP_033239313.1">
    <property type="nucleotide sequence ID" value="XM_033383422.1"/>
</dbReference>
<evidence type="ECO:0000259" key="8">
    <source>
        <dbReference type="PROSITE" id="PS50865"/>
    </source>
</evidence>
<feature type="domain" description="MYND-type" evidence="8">
    <location>
        <begin position="271"/>
        <end position="310"/>
    </location>
</feature>
<dbReference type="PANTHER" id="PTHR46165:SF6">
    <property type="entry name" value="SET AND MYND DOMAIN-CONTAINING PROTEIN 4-LIKE PROTEIN"/>
    <property type="match status" value="1"/>
</dbReference>
<dbReference type="GO" id="GO:0008168">
    <property type="term" value="F:methyltransferase activity"/>
    <property type="evidence" value="ECO:0007669"/>
    <property type="project" value="UniProtKB-KW"/>
</dbReference>
<dbReference type="SUPFAM" id="SSF144232">
    <property type="entry name" value="HIT/MYND zinc finger-like"/>
    <property type="match status" value="1"/>
</dbReference>
<keyword evidence="9" id="KW-1185">Reference proteome</keyword>
<evidence type="ECO:0000313" key="9">
    <source>
        <dbReference type="Proteomes" id="UP000001819"/>
    </source>
</evidence>
<reference evidence="9" key="1">
    <citation type="submission" date="2024-06" db="UniProtKB">
        <authorList>
            <consortium name="RefSeq"/>
        </authorList>
    </citation>
    <scope>NUCLEOTIDE SEQUENCE [LARGE SCALE GENOMIC DNA]</scope>
    <source>
        <strain evidence="9">MV2-25</strain>
    </source>
</reference>